<dbReference type="Gene3D" id="3.10.20.310">
    <property type="entry name" value="membrane protein fhac"/>
    <property type="match status" value="3"/>
</dbReference>
<dbReference type="PANTHER" id="PTHR12815:SF47">
    <property type="entry name" value="TRANSLOCATION AND ASSEMBLY MODULE SUBUNIT TAMA"/>
    <property type="match status" value="1"/>
</dbReference>
<evidence type="ECO:0000313" key="16">
    <source>
        <dbReference type="Proteomes" id="UP000320591"/>
    </source>
</evidence>
<dbReference type="InterPro" id="IPR035243">
    <property type="entry name" value="TamA_POTRA_Dom_1"/>
</dbReference>
<dbReference type="PANTHER" id="PTHR12815">
    <property type="entry name" value="SORTING AND ASSEMBLY MACHINERY SAMM50 PROTEIN FAMILY MEMBER"/>
    <property type="match status" value="1"/>
</dbReference>
<evidence type="ECO:0000256" key="5">
    <source>
        <dbReference type="ARBA" id="ARBA00022692"/>
    </source>
</evidence>
<dbReference type="Pfam" id="PF07244">
    <property type="entry name" value="POTRA"/>
    <property type="match status" value="1"/>
</dbReference>
<evidence type="ECO:0000256" key="2">
    <source>
        <dbReference type="ARBA" id="ARBA00010248"/>
    </source>
</evidence>
<comment type="subunit">
    <text evidence="10">Interacts with TamB to form the translocation and assembly module (TAM).</text>
</comment>
<evidence type="ECO:0000256" key="10">
    <source>
        <dbReference type="ARBA" id="ARBA00093548"/>
    </source>
</evidence>
<accession>A0A5B8I301</accession>
<dbReference type="Pfam" id="PF17243">
    <property type="entry name" value="POTRA_TamA_1"/>
    <property type="match status" value="1"/>
</dbReference>
<gene>
    <name evidence="15" type="ORF">Dpoa569_0000781</name>
</gene>
<dbReference type="InterPro" id="IPR010827">
    <property type="entry name" value="BamA/TamA_POTRA"/>
</dbReference>
<evidence type="ECO:0000259" key="14">
    <source>
        <dbReference type="Pfam" id="PF17243"/>
    </source>
</evidence>
<feature type="chain" id="PRO_5022723907" description="Translocation and assembly module subunit TamA" evidence="11">
    <location>
        <begin position="36"/>
        <end position="593"/>
    </location>
</feature>
<feature type="domain" description="POTRA" evidence="13">
    <location>
        <begin position="205"/>
        <end position="260"/>
    </location>
</feature>
<keyword evidence="16" id="KW-1185">Reference proteome</keyword>
<dbReference type="STRING" id="568768.GCA_000406125_03188"/>
<keyword evidence="4" id="KW-1134">Transmembrane beta strand</keyword>
<dbReference type="Gene3D" id="2.40.160.50">
    <property type="entry name" value="membrane protein fhac: a member of the omp85/tpsb transporter family"/>
    <property type="match status" value="1"/>
</dbReference>
<organism evidence="15 16">
    <name type="scientific">Dickeya poaceiphila</name>
    <dbReference type="NCBI Taxonomy" id="568768"/>
    <lineage>
        <taxon>Bacteria</taxon>
        <taxon>Pseudomonadati</taxon>
        <taxon>Pseudomonadota</taxon>
        <taxon>Gammaproteobacteria</taxon>
        <taxon>Enterobacterales</taxon>
        <taxon>Pectobacteriaceae</taxon>
        <taxon>Dickeya</taxon>
    </lineage>
</organism>
<sequence length="593" mass="66141">MTLFIRIKNTFFCAGTVLCRGVGAGGLLLASSALAASNVRLQLLGLEGELQKNVRARLSTITPDEVNADGRFRSRVDDAIRKGLRALGYYDPEIRFAFIPAQGRGRPVLKVTVTPGEPVNIAGSSIAIRGGAEQDADYQKLVQQRRPVVGSRLNHGAYDDFKSELNTLSMRKGYFDSHFNKSQLDVMPSTHQAWWNIDYDSGTRYRFGKVNFRGSQIQSAYLQHLVPFQEGDVYTAEQLGEFNRRLSATGWFNSAVVSPDFAQGRSSKVLPLEALLTPRTRNSIETGVGYATDVGPRLKATWKRPWVNTYGHSMESSLSLSAPEQQLDLSYKIPLLKSPLEQYYLVQGGFKREDLNDTQSDSASFNLARYWELSSGWQRAINLHWTMDHFTQANVTHTTMLIYPGLSFNRTRQRGGLMPDWGDTQRYSVDVSNTLWGSDIDFSVFQAQNVWIRTLAEKHRFVARANLGWIETGSFSRVPPSLRFFAGGDRSIRGYKYKSISPRDSDGKLTGASKLATGSLEYQYNVTGKWWGAVFVDSGEAVNDLVRTNLKTGAGVGVRWASPVGPIKLDIARPIGDNDKHDVQFYIGLGPEL</sequence>
<evidence type="ECO:0000256" key="11">
    <source>
        <dbReference type="SAM" id="SignalP"/>
    </source>
</evidence>
<evidence type="ECO:0000256" key="4">
    <source>
        <dbReference type="ARBA" id="ARBA00022452"/>
    </source>
</evidence>
<evidence type="ECO:0000259" key="13">
    <source>
        <dbReference type="Pfam" id="PF07244"/>
    </source>
</evidence>
<dbReference type="InterPro" id="IPR039910">
    <property type="entry name" value="D15-like"/>
</dbReference>
<proteinExistence type="inferred from homology"/>
<dbReference type="FunFam" id="2.40.160.50:FF:000003">
    <property type="entry name" value="Outer membrane protein, OMP85 family"/>
    <property type="match status" value="1"/>
</dbReference>
<dbReference type="InterPro" id="IPR000184">
    <property type="entry name" value="Bac_surfAg_D15"/>
</dbReference>
<feature type="domain" description="Bacterial surface antigen (D15)" evidence="12">
    <location>
        <begin position="288"/>
        <end position="590"/>
    </location>
</feature>
<name>A0A5B8I301_9GAMM</name>
<protein>
    <recommendedName>
        <fullName evidence="3">Translocation and assembly module subunit TamA</fullName>
    </recommendedName>
    <alternativeName>
        <fullName evidence="9">Autotransporter assembly factor TamA</fullName>
    </alternativeName>
</protein>
<dbReference type="GO" id="GO:0009279">
    <property type="term" value="C:cell outer membrane"/>
    <property type="evidence" value="ECO:0007669"/>
    <property type="project" value="UniProtKB-SubCell"/>
</dbReference>
<evidence type="ECO:0000256" key="8">
    <source>
        <dbReference type="ARBA" id="ARBA00023237"/>
    </source>
</evidence>
<dbReference type="KEGG" id="dic:Dpoa569_0000781"/>
<dbReference type="Pfam" id="PF01103">
    <property type="entry name" value="Omp85"/>
    <property type="match status" value="1"/>
</dbReference>
<evidence type="ECO:0000313" key="15">
    <source>
        <dbReference type="EMBL" id="QDX29073.1"/>
    </source>
</evidence>
<evidence type="ECO:0000256" key="1">
    <source>
        <dbReference type="ARBA" id="ARBA00004442"/>
    </source>
</evidence>
<keyword evidence="5" id="KW-0812">Transmembrane</keyword>
<reference evidence="15 16" key="1">
    <citation type="journal article" date="2019" name="Environ. Microbiol.">
        <title>The phytopathogenic nature of Dickeya aquatica 174/2 and the dynamic early evolution of Dickeya pathogenicity.</title>
        <authorList>
            <person name="Duprey A."/>
            <person name="Taib N."/>
            <person name="Leonard S."/>
            <person name="Garin T."/>
            <person name="Flandrois J.P."/>
            <person name="Nasser W."/>
            <person name="Brochier-Armanet C."/>
            <person name="Reverchon S."/>
        </authorList>
    </citation>
    <scope>NUCLEOTIDE SEQUENCE [LARGE SCALE GENOMIC DNA]</scope>
    <source>
        <strain evidence="15 16">NCPPB 569</strain>
    </source>
</reference>
<dbReference type="OrthoDB" id="9803054at2"/>
<dbReference type="AlphaFoldDB" id="A0A5B8I301"/>
<evidence type="ECO:0000256" key="6">
    <source>
        <dbReference type="ARBA" id="ARBA00022729"/>
    </source>
</evidence>
<evidence type="ECO:0000256" key="9">
    <source>
        <dbReference type="ARBA" id="ARBA00033063"/>
    </source>
</evidence>
<evidence type="ECO:0000256" key="3">
    <source>
        <dbReference type="ARBA" id="ARBA00015419"/>
    </source>
</evidence>
<feature type="domain" description="TamA POTRA" evidence="14">
    <location>
        <begin position="41"/>
        <end position="115"/>
    </location>
</feature>
<keyword evidence="6 11" id="KW-0732">Signal</keyword>
<dbReference type="GO" id="GO:0009306">
    <property type="term" value="P:protein secretion"/>
    <property type="evidence" value="ECO:0007669"/>
    <property type="project" value="TreeGrafter"/>
</dbReference>
<dbReference type="Proteomes" id="UP000320591">
    <property type="component" value="Chromosome"/>
</dbReference>
<evidence type="ECO:0000259" key="12">
    <source>
        <dbReference type="Pfam" id="PF01103"/>
    </source>
</evidence>
<dbReference type="EMBL" id="CP042220">
    <property type="protein sequence ID" value="QDX29073.1"/>
    <property type="molecule type" value="Genomic_DNA"/>
</dbReference>
<keyword evidence="7" id="KW-0472">Membrane</keyword>
<evidence type="ECO:0000256" key="7">
    <source>
        <dbReference type="ARBA" id="ARBA00023136"/>
    </source>
</evidence>
<comment type="subcellular location">
    <subcellularLocation>
        <location evidence="1">Cell outer membrane</location>
    </subcellularLocation>
</comment>
<feature type="signal peptide" evidence="11">
    <location>
        <begin position="1"/>
        <end position="35"/>
    </location>
</feature>
<comment type="similarity">
    <text evidence="2">Belongs to the TamA family.</text>
</comment>
<dbReference type="GO" id="GO:0097347">
    <property type="term" value="C:TAM protein secretion complex"/>
    <property type="evidence" value="ECO:0007669"/>
    <property type="project" value="TreeGrafter"/>
</dbReference>
<keyword evidence="8" id="KW-0998">Cell outer membrane</keyword>
<dbReference type="FunFam" id="3.10.20.310:FF:000008">
    <property type="entry name" value="Outer membrane protein, OMP85 family"/>
    <property type="match status" value="1"/>
</dbReference>